<evidence type="ECO:0000256" key="4">
    <source>
        <dbReference type="ARBA" id="ARBA00022692"/>
    </source>
</evidence>
<organism evidence="8 9">
    <name type="scientific">Methanolapillus millepedarum</name>
    <dbReference type="NCBI Taxonomy" id="3028296"/>
    <lineage>
        <taxon>Archaea</taxon>
        <taxon>Methanobacteriati</taxon>
        <taxon>Methanobacteriota</taxon>
        <taxon>Stenosarchaea group</taxon>
        <taxon>Methanomicrobia</taxon>
        <taxon>Methanosarcinales</taxon>
        <taxon>Methanosarcinaceae</taxon>
        <taxon>Methanolapillus</taxon>
    </lineage>
</organism>
<dbReference type="PANTHER" id="PTHR34229:SF1">
    <property type="entry name" value="METAL TRANSPORT PROTEIN HI_1621-RELATED"/>
    <property type="match status" value="1"/>
</dbReference>
<gene>
    <name evidence="8" type="primary">cbiM_1</name>
    <name evidence="8" type="ORF">MsAc7_01310</name>
</gene>
<proteinExistence type="predicted"/>
<protein>
    <submittedName>
        <fullName evidence="8">Cobalt transport protein CbiM</fullName>
    </submittedName>
</protein>
<accession>A0AA96V1B3</accession>
<dbReference type="Pfam" id="PF01891">
    <property type="entry name" value="CbiM"/>
    <property type="match status" value="1"/>
</dbReference>
<feature type="transmembrane region" description="Helical" evidence="7">
    <location>
        <begin position="42"/>
        <end position="62"/>
    </location>
</feature>
<dbReference type="GO" id="GO:0000041">
    <property type="term" value="P:transition metal ion transport"/>
    <property type="evidence" value="ECO:0007669"/>
    <property type="project" value="InterPro"/>
</dbReference>
<dbReference type="PANTHER" id="PTHR34229">
    <property type="entry name" value="METAL TRANSPORT PROTEIN HI_1621-RELATED"/>
    <property type="match status" value="1"/>
</dbReference>
<keyword evidence="2" id="KW-0813">Transport</keyword>
<keyword evidence="6 7" id="KW-0472">Membrane</keyword>
<dbReference type="RefSeq" id="WP_338102693.1">
    <property type="nucleotide sequence ID" value="NZ_CP131060.1"/>
</dbReference>
<evidence type="ECO:0000256" key="7">
    <source>
        <dbReference type="SAM" id="Phobius"/>
    </source>
</evidence>
<name>A0AA96V1B3_9EURY</name>
<feature type="transmembrane region" description="Helical" evidence="7">
    <location>
        <begin position="103"/>
        <end position="127"/>
    </location>
</feature>
<dbReference type="GeneID" id="89229258"/>
<dbReference type="AlphaFoldDB" id="A0AA96V1B3"/>
<dbReference type="Gene3D" id="1.10.1760.20">
    <property type="match status" value="1"/>
</dbReference>
<keyword evidence="3" id="KW-1003">Cell membrane</keyword>
<feature type="transmembrane region" description="Helical" evidence="7">
    <location>
        <begin position="191"/>
        <end position="221"/>
    </location>
</feature>
<evidence type="ECO:0000313" key="8">
    <source>
        <dbReference type="EMBL" id="WNY24609.1"/>
    </source>
</evidence>
<feature type="transmembrane region" description="Helical" evidence="7">
    <location>
        <begin position="7"/>
        <end position="30"/>
    </location>
</feature>
<dbReference type="GO" id="GO:0005886">
    <property type="term" value="C:plasma membrane"/>
    <property type="evidence" value="ECO:0007669"/>
    <property type="project" value="UniProtKB-SubCell"/>
</dbReference>
<sequence>MHISEGVLPAWLLLAGWVLTIILLAGSLWWGKKSTEDMNQKIPQIAVMTAAFFVACMFRIPLPPTSLHLVLAGLVGILLGPFAFVCIFIGLLLQALLLGNGGLTVLGVNTFVMGFPALLGYLVFVALSKKTNFAISGAAASVFAILISTLILGVVFILGGITFGSIDSVQAFASQFSLLESVMAALADSPWLLTFALLIIMNLPLMIVEGIISGLIVPFIAKVKPEMLPEKKKQTA</sequence>
<reference evidence="8 9" key="1">
    <citation type="submission" date="2023-07" db="EMBL/GenBank/DDBJ databases">
        <title>Closed genoem sequence of Methanosarcinaceae archaeon Ac7.</title>
        <authorList>
            <person name="Poehlein A."/>
            <person name="Protasov E."/>
            <person name="Platt K."/>
            <person name="Reeh H."/>
            <person name="Daniel R."/>
            <person name="Brune A."/>
        </authorList>
    </citation>
    <scope>NUCLEOTIDE SEQUENCE [LARGE SCALE GENOMIC DNA]</scope>
    <source>
        <strain evidence="8 9">Ac7</strain>
    </source>
</reference>
<feature type="transmembrane region" description="Helical" evidence="7">
    <location>
        <begin position="69"/>
        <end position="97"/>
    </location>
</feature>
<evidence type="ECO:0000313" key="9">
    <source>
        <dbReference type="Proteomes" id="UP001303587"/>
    </source>
</evidence>
<keyword evidence="5 7" id="KW-1133">Transmembrane helix</keyword>
<evidence type="ECO:0000256" key="5">
    <source>
        <dbReference type="ARBA" id="ARBA00022989"/>
    </source>
</evidence>
<evidence type="ECO:0000256" key="1">
    <source>
        <dbReference type="ARBA" id="ARBA00004651"/>
    </source>
</evidence>
<keyword evidence="9" id="KW-1185">Reference proteome</keyword>
<dbReference type="InterPro" id="IPR002751">
    <property type="entry name" value="CbiM/NikMN"/>
</dbReference>
<dbReference type="Proteomes" id="UP001303587">
    <property type="component" value="Chromosome"/>
</dbReference>
<dbReference type="EMBL" id="CP131060">
    <property type="protein sequence ID" value="WNY24609.1"/>
    <property type="molecule type" value="Genomic_DNA"/>
</dbReference>
<comment type="subcellular location">
    <subcellularLocation>
        <location evidence="1">Cell membrane</location>
        <topology evidence="1">Multi-pass membrane protein</topology>
    </subcellularLocation>
</comment>
<evidence type="ECO:0000256" key="6">
    <source>
        <dbReference type="ARBA" id="ARBA00023136"/>
    </source>
</evidence>
<feature type="transmembrane region" description="Helical" evidence="7">
    <location>
        <begin position="139"/>
        <end position="166"/>
    </location>
</feature>
<keyword evidence="4 7" id="KW-0812">Transmembrane</keyword>
<evidence type="ECO:0000256" key="2">
    <source>
        <dbReference type="ARBA" id="ARBA00022448"/>
    </source>
</evidence>
<evidence type="ECO:0000256" key="3">
    <source>
        <dbReference type="ARBA" id="ARBA00022475"/>
    </source>
</evidence>